<sequence length="425" mass="46620">MARIDSAYNYFMSTYGDSIGSRYESHKKSELRDTYNKIVKANKDSPLYKIKDTEDMGQFAIDIKEHANSMSISVSNLTSNGEDIESILSKRIASSSDPNTIEAAYVGDEETGSTEEFTIEVDSLAKPQINTGNFLAPQDMNFKPGQYTFDLDIKNHSYEFQFNVNPGEDNLAIQNKIVRLINTSDVGLNAQLITNRIASNAIQVSSKATGIGEDETRLFNISSTISRDELDILGISRVTQEPSNSDFKLNGTEHQSLSNVFTVNKAYELYLKAPTNGEVTIGLKNDTEALTDGVNQMLDSYNGMIDVGLRYTGAHQNRTLFNEISSIARGMTESLAFVGITADENGHLSLDSERLADVINSDDKASAFSTLNELKSAVRSAASKASINPMAYVDKAVVEYKNPGKTLTAPYATSQYSGMMVNYGL</sequence>
<dbReference type="AlphaFoldDB" id="A0A5P6VS11"/>
<protein>
    <submittedName>
        <fullName evidence="1">Flagellar capping protein</fullName>
    </submittedName>
</protein>
<proteinExistence type="predicted"/>
<keyword evidence="1" id="KW-0966">Cell projection</keyword>
<name>A0A5P6VS11_PSEXY</name>
<dbReference type="OrthoDB" id="9763527at2"/>
<dbReference type="EMBL" id="CP043028">
    <property type="protein sequence ID" value="QFJ54004.1"/>
    <property type="molecule type" value="Genomic_DNA"/>
</dbReference>
<evidence type="ECO:0000313" key="2">
    <source>
        <dbReference type="Proteomes" id="UP000327030"/>
    </source>
</evidence>
<dbReference type="PANTHER" id="PTHR30288:SF0">
    <property type="entry name" value="FLAGELLAR HOOK-ASSOCIATED PROTEIN 2"/>
    <property type="match status" value="1"/>
</dbReference>
<organism evidence="1 2">
    <name type="scientific">Pseudobutyrivibrio xylanivorans</name>
    <dbReference type="NCBI Taxonomy" id="185007"/>
    <lineage>
        <taxon>Bacteria</taxon>
        <taxon>Bacillati</taxon>
        <taxon>Bacillota</taxon>
        <taxon>Clostridia</taxon>
        <taxon>Lachnospirales</taxon>
        <taxon>Lachnospiraceae</taxon>
        <taxon>Pseudobutyrivibrio</taxon>
    </lineage>
</organism>
<dbReference type="GO" id="GO:0071973">
    <property type="term" value="P:bacterial-type flagellum-dependent cell motility"/>
    <property type="evidence" value="ECO:0007669"/>
    <property type="project" value="TreeGrafter"/>
</dbReference>
<keyword evidence="1" id="KW-0969">Cilium</keyword>
<dbReference type="KEGG" id="pxv:FXF36_03515"/>
<dbReference type="GO" id="GO:0009421">
    <property type="term" value="C:bacterial-type flagellum filament cap"/>
    <property type="evidence" value="ECO:0007669"/>
    <property type="project" value="InterPro"/>
</dbReference>
<dbReference type="Proteomes" id="UP000327030">
    <property type="component" value="Chromosome 1"/>
</dbReference>
<dbReference type="PANTHER" id="PTHR30288">
    <property type="entry name" value="FLAGELLAR CAP/ASSEMBLY PROTEIN FLID"/>
    <property type="match status" value="1"/>
</dbReference>
<dbReference type="RefSeq" id="WP_151622501.1">
    <property type="nucleotide sequence ID" value="NZ_CP043028.1"/>
</dbReference>
<dbReference type="InterPro" id="IPR040026">
    <property type="entry name" value="FliD"/>
</dbReference>
<keyword evidence="1" id="KW-0282">Flagellum</keyword>
<reference evidence="2" key="1">
    <citation type="submission" date="2019-08" db="EMBL/GenBank/DDBJ databases">
        <title>Complete Genome Sequence of the Polysaccharide-Degrading Rumen Bacterium Pseudobutyrivibrio xylanivorans MA3014.</title>
        <authorList>
            <person name="Palevich N."/>
            <person name="Maclean P.H."/>
            <person name="Kelly W.J."/>
            <person name="Leahy S.C."/>
            <person name="Rakonjac J."/>
            <person name="Attwood G.T."/>
        </authorList>
    </citation>
    <scope>NUCLEOTIDE SEQUENCE [LARGE SCALE GENOMIC DNA]</scope>
    <source>
        <strain evidence="2">MA3014</strain>
    </source>
</reference>
<evidence type="ECO:0000313" key="1">
    <source>
        <dbReference type="EMBL" id="QFJ54004.1"/>
    </source>
</evidence>
<gene>
    <name evidence="1" type="ORF">FXF36_03515</name>
</gene>
<accession>A0A5P6VS11</accession>